<dbReference type="Gene3D" id="4.10.240.10">
    <property type="entry name" value="Zn(2)-C6 fungal-type DNA-binding domain"/>
    <property type="match status" value="1"/>
</dbReference>
<dbReference type="AlphaFoldDB" id="A0A2I1CVW4"/>
<feature type="region of interest" description="Disordered" evidence="5">
    <location>
        <begin position="40"/>
        <end position="91"/>
    </location>
</feature>
<dbReference type="GeneID" id="36549533"/>
<dbReference type="OrthoDB" id="4427833at2759"/>
<keyword evidence="3" id="KW-0804">Transcription</keyword>
<dbReference type="GO" id="GO:0008270">
    <property type="term" value="F:zinc ion binding"/>
    <property type="evidence" value="ECO:0007669"/>
    <property type="project" value="InterPro"/>
</dbReference>
<evidence type="ECO:0000256" key="2">
    <source>
        <dbReference type="ARBA" id="ARBA00023125"/>
    </source>
</evidence>
<dbReference type="InterPro" id="IPR001138">
    <property type="entry name" value="Zn2Cys6_DnaBD"/>
</dbReference>
<accession>A0A2I1CVW4</accession>
<gene>
    <name evidence="7" type="ORF">P168DRAFT_55290</name>
</gene>
<organism evidence="7 8">
    <name type="scientific">Aspergillus campestris (strain IBT 28561)</name>
    <dbReference type="NCBI Taxonomy" id="1392248"/>
    <lineage>
        <taxon>Eukaryota</taxon>
        <taxon>Fungi</taxon>
        <taxon>Dikarya</taxon>
        <taxon>Ascomycota</taxon>
        <taxon>Pezizomycotina</taxon>
        <taxon>Eurotiomycetes</taxon>
        <taxon>Eurotiomycetidae</taxon>
        <taxon>Eurotiales</taxon>
        <taxon>Aspergillaceae</taxon>
        <taxon>Aspergillus</taxon>
        <taxon>Aspergillus subgen. Circumdati</taxon>
    </lineage>
</organism>
<dbReference type="EMBL" id="MSFM01000011">
    <property type="protein sequence ID" value="PKY01761.1"/>
    <property type="molecule type" value="Genomic_DNA"/>
</dbReference>
<dbReference type="PROSITE" id="PS50048">
    <property type="entry name" value="ZN2_CY6_FUNGAL_2"/>
    <property type="match status" value="1"/>
</dbReference>
<dbReference type="GO" id="GO:0003677">
    <property type="term" value="F:DNA binding"/>
    <property type="evidence" value="ECO:0007669"/>
    <property type="project" value="UniProtKB-KW"/>
</dbReference>
<keyword evidence="4" id="KW-0539">Nucleus</keyword>
<name>A0A2I1CVW4_ASPC2</name>
<reference evidence="7" key="1">
    <citation type="submission" date="2016-12" db="EMBL/GenBank/DDBJ databases">
        <title>The genomes of Aspergillus section Nigri reveals drivers in fungal speciation.</title>
        <authorList>
            <consortium name="DOE Joint Genome Institute"/>
            <person name="Vesth T.C."/>
            <person name="Nybo J."/>
            <person name="Theobald S."/>
            <person name="Brandl J."/>
            <person name="Frisvad J.C."/>
            <person name="Nielsen K.F."/>
            <person name="Lyhne E.K."/>
            <person name="Kogle M.E."/>
            <person name="Kuo A."/>
            <person name="Riley R."/>
            <person name="Clum A."/>
            <person name="Nolan M."/>
            <person name="Lipzen A."/>
            <person name="Salamov A."/>
            <person name="Henrissat B."/>
            <person name="Wiebenga A."/>
            <person name="De vries R.P."/>
            <person name="Grigoriev I.V."/>
            <person name="Mortensen U.H."/>
            <person name="Andersen M.R."/>
            <person name="Baker S.E."/>
        </authorList>
    </citation>
    <scope>NUCLEOTIDE SEQUENCE</scope>
    <source>
        <strain evidence="7">IBT 28561</strain>
    </source>
</reference>
<evidence type="ECO:0000256" key="5">
    <source>
        <dbReference type="SAM" id="MobiDB-lite"/>
    </source>
</evidence>
<keyword evidence="1" id="KW-0805">Transcription regulation</keyword>
<keyword evidence="8" id="KW-1185">Reference proteome</keyword>
<dbReference type="GO" id="GO:0009893">
    <property type="term" value="P:positive regulation of metabolic process"/>
    <property type="evidence" value="ECO:0007669"/>
    <property type="project" value="UniProtKB-ARBA"/>
</dbReference>
<evidence type="ECO:0000313" key="7">
    <source>
        <dbReference type="EMBL" id="PKY01761.1"/>
    </source>
</evidence>
<evidence type="ECO:0000256" key="4">
    <source>
        <dbReference type="ARBA" id="ARBA00023242"/>
    </source>
</evidence>
<sequence length="162" mass="17890">MSRETIEPTSCAFLYRGQPQPKSGVLRRLAQWIWSAWPVDPDSSSPAGIHPDPTPDPDDRNYTVSTGRCGNPRAAALATPRYLPSPNDPPVPEVSNYPCKACRTWGVACDRQQPHCSHCLDQQILCFYIPPPRKMVNRKKARVGVVVSEGQSIGEVPIEGLK</sequence>
<dbReference type="GO" id="GO:0000981">
    <property type="term" value="F:DNA-binding transcription factor activity, RNA polymerase II-specific"/>
    <property type="evidence" value="ECO:0007669"/>
    <property type="project" value="InterPro"/>
</dbReference>
<dbReference type="Pfam" id="PF00172">
    <property type="entry name" value="Zn_clus"/>
    <property type="match status" value="1"/>
</dbReference>
<feature type="domain" description="Zn(2)-C6 fungal-type" evidence="6">
    <location>
        <begin position="98"/>
        <end position="128"/>
    </location>
</feature>
<evidence type="ECO:0000259" key="6">
    <source>
        <dbReference type="PROSITE" id="PS50048"/>
    </source>
</evidence>
<dbReference type="SUPFAM" id="SSF57701">
    <property type="entry name" value="Zn2/Cys6 DNA-binding domain"/>
    <property type="match status" value="1"/>
</dbReference>
<dbReference type="RefSeq" id="XP_024690355.1">
    <property type="nucleotide sequence ID" value="XM_024842004.1"/>
</dbReference>
<evidence type="ECO:0000256" key="3">
    <source>
        <dbReference type="ARBA" id="ARBA00023163"/>
    </source>
</evidence>
<dbReference type="Proteomes" id="UP000234254">
    <property type="component" value="Unassembled WGS sequence"/>
</dbReference>
<proteinExistence type="predicted"/>
<evidence type="ECO:0000256" key="1">
    <source>
        <dbReference type="ARBA" id="ARBA00023015"/>
    </source>
</evidence>
<comment type="caution">
    <text evidence="7">The sequence shown here is derived from an EMBL/GenBank/DDBJ whole genome shotgun (WGS) entry which is preliminary data.</text>
</comment>
<keyword evidence="2" id="KW-0238">DNA-binding</keyword>
<protein>
    <recommendedName>
        <fullName evidence="6">Zn(2)-C6 fungal-type domain-containing protein</fullName>
    </recommendedName>
</protein>
<evidence type="ECO:0000313" key="8">
    <source>
        <dbReference type="Proteomes" id="UP000234254"/>
    </source>
</evidence>
<dbReference type="InterPro" id="IPR036864">
    <property type="entry name" value="Zn2-C6_fun-type_DNA-bd_sf"/>
</dbReference>
<dbReference type="VEuPathDB" id="FungiDB:P168DRAFT_55290"/>